<dbReference type="PANTHER" id="PTHR44051:SF19">
    <property type="entry name" value="DISULFIDE-BOND OXIDOREDUCTASE YFCG"/>
    <property type="match status" value="1"/>
</dbReference>
<dbReference type="InterPro" id="IPR036282">
    <property type="entry name" value="Glutathione-S-Trfase_C_sf"/>
</dbReference>
<keyword evidence="4" id="KW-0808">Transferase</keyword>
<dbReference type="GO" id="GO:0016740">
    <property type="term" value="F:transferase activity"/>
    <property type="evidence" value="ECO:0007669"/>
    <property type="project" value="UniProtKB-KW"/>
</dbReference>
<feature type="domain" description="GST C-terminal" evidence="3">
    <location>
        <begin position="86"/>
        <end position="213"/>
    </location>
</feature>
<dbReference type="SFLD" id="SFLDG00358">
    <property type="entry name" value="Main_(cytGST)"/>
    <property type="match status" value="1"/>
</dbReference>
<gene>
    <name evidence="4" type="ORF">EOI86_06250</name>
</gene>
<dbReference type="SUPFAM" id="SSF47616">
    <property type="entry name" value="GST C-terminal domain-like"/>
    <property type="match status" value="1"/>
</dbReference>
<dbReference type="CDD" id="cd10291">
    <property type="entry name" value="GST_C_YfcG_like"/>
    <property type="match status" value="1"/>
</dbReference>
<dbReference type="RefSeq" id="WP_127764234.1">
    <property type="nucleotide sequence ID" value="NZ_SADE01000001.1"/>
</dbReference>
<evidence type="ECO:0000256" key="1">
    <source>
        <dbReference type="RuleBase" id="RU003494"/>
    </source>
</evidence>
<dbReference type="InterPro" id="IPR036249">
    <property type="entry name" value="Thioredoxin-like_sf"/>
</dbReference>
<evidence type="ECO:0000259" key="3">
    <source>
        <dbReference type="PROSITE" id="PS50405"/>
    </source>
</evidence>
<dbReference type="SFLD" id="SFLDG01151">
    <property type="entry name" value="Main.2:_Nu-like"/>
    <property type="match status" value="1"/>
</dbReference>
<comment type="similarity">
    <text evidence="1">Belongs to the GST superfamily.</text>
</comment>
<accession>A0A437QWP0</accession>
<dbReference type="Pfam" id="PF00043">
    <property type="entry name" value="GST_C"/>
    <property type="match status" value="1"/>
</dbReference>
<dbReference type="EMBL" id="SADE01000001">
    <property type="protein sequence ID" value="RVU38863.1"/>
    <property type="molecule type" value="Genomic_DNA"/>
</dbReference>
<evidence type="ECO:0000313" key="5">
    <source>
        <dbReference type="Proteomes" id="UP000287447"/>
    </source>
</evidence>
<dbReference type="InterPro" id="IPR004046">
    <property type="entry name" value="GST_C"/>
</dbReference>
<protein>
    <submittedName>
        <fullName evidence="4">Glutathione S-transferase</fullName>
    </submittedName>
</protein>
<dbReference type="PROSITE" id="PS50405">
    <property type="entry name" value="GST_CTER"/>
    <property type="match status" value="1"/>
</dbReference>
<feature type="domain" description="GST N-terminal" evidence="2">
    <location>
        <begin position="1"/>
        <end position="83"/>
    </location>
</feature>
<dbReference type="InterPro" id="IPR004045">
    <property type="entry name" value="Glutathione_S-Trfase_N"/>
</dbReference>
<dbReference type="CDD" id="cd03048">
    <property type="entry name" value="GST_N_Ure2p_like"/>
    <property type="match status" value="1"/>
</dbReference>
<evidence type="ECO:0000313" key="4">
    <source>
        <dbReference type="EMBL" id="RVU38863.1"/>
    </source>
</evidence>
<dbReference type="Proteomes" id="UP000287447">
    <property type="component" value="Unassembled WGS sequence"/>
</dbReference>
<sequence length="213" mass="24401">MSIDLYTWTTPNGRKVSIALEEMGLEYTSHSINIGQDEQFAPDFLKISPNNKIPAIVDNDNGMTLMESGAILMYLAKKTGKFIPQDEEGYFRCVEWLMWQMGGLGPMLGQAHHFLHFNPGKAAYAEERFGKEAKRIYGVLDKRLSETGAFMAGKEYSIADMATWPWVSRFEWQQIDLNEFPNVKRWYVEIANRPATKRGYDQPKYVSDIPMPA</sequence>
<evidence type="ECO:0000259" key="2">
    <source>
        <dbReference type="PROSITE" id="PS50404"/>
    </source>
</evidence>
<dbReference type="SFLD" id="SFLDS00019">
    <property type="entry name" value="Glutathione_Transferase_(cytos"/>
    <property type="match status" value="1"/>
</dbReference>
<dbReference type="PANTHER" id="PTHR44051">
    <property type="entry name" value="GLUTATHIONE S-TRANSFERASE-RELATED"/>
    <property type="match status" value="1"/>
</dbReference>
<proteinExistence type="inferred from homology"/>
<dbReference type="Pfam" id="PF02798">
    <property type="entry name" value="GST_N"/>
    <property type="match status" value="1"/>
</dbReference>
<reference evidence="5" key="1">
    <citation type="submission" date="2019-01" db="EMBL/GenBank/DDBJ databases">
        <title>Gri0909 isolated from a small marine red alga.</title>
        <authorList>
            <person name="Kim J."/>
            <person name="Jeong S.E."/>
            <person name="Jeon C.O."/>
        </authorList>
    </citation>
    <scope>NUCLEOTIDE SEQUENCE [LARGE SCALE GENOMIC DNA]</scope>
    <source>
        <strain evidence="5">Gri0909</strain>
    </source>
</reference>
<dbReference type="InterPro" id="IPR040079">
    <property type="entry name" value="Glutathione_S-Trfase"/>
</dbReference>
<organism evidence="4 5">
    <name type="scientific">Hwanghaeella grinnelliae</name>
    <dbReference type="NCBI Taxonomy" id="2500179"/>
    <lineage>
        <taxon>Bacteria</taxon>
        <taxon>Pseudomonadati</taxon>
        <taxon>Pseudomonadota</taxon>
        <taxon>Alphaproteobacteria</taxon>
        <taxon>Rhodospirillales</taxon>
        <taxon>Rhodospirillaceae</taxon>
        <taxon>Hwanghaeella</taxon>
    </lineage>
</organism>
<dbReference type="SUPFAM" id="SSF52833">
    <property type="entry name" value="Thioredoxin-like"/>
    <property type="match status" value="1"/>
</dbReference>
<name>A0A437QWP0_9PROT</name>
<keyword evidence="5" id="KW-1185">Reference proteome</keyword>
<dbReference type="InterPro" id="IPR010987">
    <property type="entry name" value="Glutathione-S-Trfase_C-like"/>
</dbReference>
<dbReference type="AlphaFoldDB" id="A0A437QWP0"/>
<comment type="caution">
    <text evidence="4">The sequence shown here is derived from an EMBL/GenBank/DDBJ whole genome shotgun (WGS) entry which is preliminary data.</text>
</comment>
<dbReference type="PROSITE" id="PS50404">
    <property type="entry name" value="GST_NTER"/>
    <property type="match status" value="1"/>
</dbReference>
<dbReference type="OrthoDB" id="9803562at2"/>
<dbReference type="Gene3D" id="1.20.1050.10">
    <property type="match status" value="1"/>
</dbReference>
<dbReference type="Gene3D" id="3.40.30.10">
    <property type="entry name" value="Glutaredoxin"/>
    <property type="match status" value="1"/>
</dbReference>